<dbReference type="GeneTree" id="ENSGT00940000159183"/>
<feature type="compositionally biased region" description="Polar residues" evidence="1">
    <location>
        <begin position="478"/>
        <end position="489"/>
    </location>
</feature>
<organism evidence="3 4">
    <name type="scientific">Pygocentrus nattereri</name>
    <name type="common">Red-bellied piranha</name>
    <dbReference type="NCBI Taxonomy" id="42514"/>
    <lineage>
        <taxon>Eukaryota</taxon>
        <taxon>Metazoa</taxon>
        <taxon>Chordata</taxon>
        <taxon>Craniata</taxon>
        <taxon>Vertebrata</taxon>
        <taxon>Euteleostomi</taxon>
        <taxon>Actinopterygii</taxon>
        <taxon>Neopterygii</taxon>
        <taxon>Teleostei</taxon>
        <taxon>Ostariophysi</taxon>
        <taxon>Characiformes</taxon>
        <taxon>Characoidei</taxon>
        <taxon>Pygocentrus</taxon>
    </lineage>
</organism>
<reference evidence="3 4" key="1">
    <citation type="submission" date="2020-10" db="EMBL/GenBank/DDBJ databases">
        <title>Pygocentrus nattereri (red-bellied piranha) genome, fPygNat1, primary haplotype.</title>
        <authorList>
            <person name="Myers G."/>
            <person name="Meyer A."/>
            <person name="Karagic N."/>
            <person name="Pippel M."/>
            <person name="Winkler S."/>
            <person name="Tracey A."/>
            <person name="Wood J."/>
            <person name="Formenti G."/>
            <person name="Howe K."/>
            <person name="Fedrigo O."/>
            <person name="Jarvis E.D."/>
        </authorList>
    </citation>
    <scope>NUCLEOTIDE SEQUENCE [LARGE SCALE GENOMIC DNA]</scope>
</reference>
<feature type="compositionally biased region" description="Polar residues" evidence="1">
    <location>
        <begin position="380"/>
        <end position="397"/>
    </location>
</feature>
<protein>
    <recommendedName>
        <fullName evidence="2">Signal-induced proliferation-associated 1-like protein C-terminal domain-containing protein</fullName>
    </recommendedName>
</protein>
<sequence length="656" mass="74219">MMYGNSQYLPLVHEMENHIEWRSRREMEFTSLSTSTGNNNADGEWHLVTAPRAVLQCERAMKRAGQQDQLEGEFYNSLPRAHFLRPGYFRTATESSAFSPYRHDLRFQGKGLQDQSPRDSGSYARIPPSSRPHPLAQPGFYSPKIPRSKHCEPALSTTKTLKGCSLNKNMKEFYSHTLPLPHSKIAVLKRSSGLCSKPQGIKTSVVEKPRLMRAVISQISSDSNQLGQQQYNNQFQHIKKEDIQNQCFSSQHQSSLNLLSTEVSRKEEFVWNHGQPQSNQLQRTRHQSSFRLPKCAQDSHEINTSYMLPQTQSANQTNTHLNIQSSCFCKLSLFNGNCIHNTEDGANYRSHSNIPQPINDLKDSRKKKHDSKDRKDSNDVGNNISNNTSHVDMNSRNVFGQPRVTATLRAACSPRPARKSTVVEDLKKLIVMDDITDISHRDSPCLQQTQTNSSPSEFMQDSASSSPFLSRHDVSRPSHLSLQSSPTVGQPMSAEFAEWDKDLQFDHGLLPLPNTDHDLDWTSLVNAAEAYEMQRMEDFLSAEPHNMLSGMSPVSHSPAYSGQNVPRVSPSVTGETDNDVFIDLPDQLSHLEAVLRRLSRDLLKEKKDKVALLAEVLKLRMSNQHLKEESWSANAQLHKICQIFNISMYGVGEQRK</sequence>
<evidence type="ECO:0000259" key="2">
    <source>
        <dbReference type="Pfam" id="PF11881"/>
    </source>
</evidence>
<evidence type="ECO:0000313" key="4">
    <source>
        <dbReference type="Proteomes" id="UP001501920"/>
    </source>
</evidence>
<dbReference type="Pfam" id="PF11881">
    <property type="entry name" value="SPAR_C"/>
    <property type="match status" value="2"/>
</dbReference>
<reference evidence="3" key="3">
    <citation type="submission" date="2025-09" db="UniProtKB">
        <authorList>
            <consortium name="Ensembl"/>
        </authorList>
    </citation>
    <scope>IDENTIFICATION</scope>
</reference>
<dbReference type="OrthoDB" id="2499658at2759"/>
<proteinExistence type="predicted"/>
<evidence type="ECO:0000256" key="1">
    <source>
        <dbReference type="SAM" id="MobiDB-lite"/>
    </source>
</evidence>
<feature type="domain" description="Signal-induced proliferation-associated 1-like protein C-terminal" evidence="2">
    <location>
        <begin position="495"/>
        <end position="596"/>
    </location>
</feature>
<dbReference type="STRING" id="42514.ENSPNAP00000011097"/>
<dbReference type="Ensembl" id="ENSPNAT00000017939.2">
    <property type="protein sequence ID" value="ENSPNAP00000011097.2"/>
    <property type="gene ID" value="ENSPNAG00000016717.2"/>
</dbReference>
<dbReference type="GeneID" id="108439598"/>
<evidence type="ECO:0000313" key="3">
    <source>
        <dbReference type="Ensembl" id="ENSPNAP00000011097.2"/>
    </source>
</evidence>
<feature type="domain" description="Signal-induced proliferation-associated 1-like protein C-terminal" evidence="2">
    <location>
        <begin position="391"/>
        <end position="449"/>
    </location>
</feature>
<feature type="region of interest" description="Disordered" evidence="1">
    <location>
        <begin position="441"/>
        <end position="489"/>
    </location>
</feature>
<keyword evidence="4" id="KW-1185">Reference proteome</keyword>
<dbReference type="OMA" id="TAYQPSH"/>
<dbReference type="RefSeq" id="XP_017573561.2">
    <property type="nucleotide sequence ID" value="XM_017718072.2"/>
</dbReference>
<reference evidence="3" key="2">
    <citation type="submission" date="2025-08" db="UniProtKB">
        <authorList>
            <consortium name="Ensembl"/>
        </authorList>
    </citation>
    <scope>IDENTIFICATION</scope>
</reference>
<feature type="region of interest" description="Disordered" evidence="1">
    <location>
        <begin position="344"/>
        <end position="397"/>
    </location>
</feature>
<dbReference type="Proteomes" id="UP001501920">
    <property type="component" value="Chromosome 16"/>
</dbReference>
<accession>A0A3B4CGI1</accession>
<dbReference type="InterPro" id="IPR021818">
    <property type="entry name" value="SIPA1L_C"/>
</dbReference>
<name>A0A3B4CGI1_PYGNA</name>
<dbReference type="AlphaFoldDB" id="A0A3B4CGI1"/>
<feature type="region of interest" description="Disordered" evidence="1">
    <location>
        <begin position="109"/>
        <end position="148"/>
    </location>
</feature>
<feature type="compositionally biased region" description="Polar residues" evidence="1">
    <location>
        <begin position="445"/>
        <end position="468"/>
    </location>
</feature>